<reference evidence="1 2" key="1">
    <citation type="journal article" date="2014" name="Genome Announc.">
        <title>Draft Genome Sequences of Marine Flavobacterium Algibacter lectus Strains SS8 and NR4.</title>
        <authorList>
            <person name="Takatani N."/>
            <person name="Nakanishi M."/>
            <person name="Meirelles P."/>
            <person name="Mino S."/>
            <person name="Suda W."/>
            <person name="Oshima K."/>
            <person name="Hattori M."/>
            <person name="Ohkuma M."/>
            <person name="Hosokawa M."/>
            <person name="Miyashita K."/>
            <person name="Thompson F.L."/>
            <person name="Niwa A."/>
            <person name="Sawabe T."/>
            <person name="Sawabe T."/>
        </authorList>
    </citation>
    <scope>NUCLEOTIDE SEQUENCE [LARGE SCALE GENOMIC DNA]</scope>
    <source>
        <strain evidence="2">JCM19274</strain>
    </source>
</reference>
<dbReference type="EMBL" id="BBNU01000015">
    <property type="protein sequence ID" value="GAL81316.1"/>
    <property type="molecule type" value="Genomic_DNA"/>
</dbReference>
<comment type="caution">
    <text evidence="1">The sequence shown here is derived from an EMBL/GenBank/DDBJ whole genome shotgun (WGS) entry which is preliminary data.</text>
</comment>
<evidence type="ECO:0000313" key="1">
    <source>
        <dbReference type="EMBL" id="GAL81316.1"/>
    </source>
</evidence>
<dbReference type="RefSeq" id="WP_042499638.1">
    <property type="nucleotide sequence ID" value="NZ_BBNU01000015.1"/>
</dbReference>
<dbReference type="NCBIfam" id="TIGR04131">
    <property type="entry name" value="Bac_Flav_CTERM"/>
    <property type="match status" value="1"/>
</dbReference>
<dbReference type="InterPro" id="IPR026341">
    <property type="entry name" value="T9SS_type_B"/>
</dbReference>
<proteinExistence type="predicted"/>
<sequence>MVIDYPLYFTPNSDGYNDTWNIYSIDTQPDAIIYIFDRYGRLLKQLNPKGKGWDGTYNGNLMPTNDYWFTVEYREPKTNERKIMKAHFTLKR</sequence>
<gene>
    <name evidence="1" type="ORF">JCM19274_2392</name>
</gene>
<name>A0A090WWF3_9FLAO</name>
<dbReference type="AlphaFoldDB" id="A0A090WWF3"/>
<accession>A0A090WWF3</accession>
<organism evidence="1 2">
    <name type="scientific">Algibacter lectus</name>
    <dbReference type="NCBI Taxonomy" id="221126"/>
    <lineage>
        <taxon>Bacteria</taxon>
        <taxon>Pseudomonadati</taxon>
        <taxon>Bacteroidota</taxon>
        <taxon>Flavobacteriia</taxon>
        <taxon>Flavobacteriales</taxon>
        <taxon>Flavobacteriaceae</taxon>
        <taxon>Algibacter</taxon>
    </lineage>
</organism>
<protein>
    <recommendedName>
        <fullName evidence="3">Internalin</fullName>
    </recommendedName>
</protein>
<evidence type="ECO:0000313" key="2">
    <source>
        <dbReference type="Proteomes" id="UP000029643"/>
    </source>
</evidence>
<dbReference type="Pfam" id="PF13585">
    <property type="entry name" value="CHU_C"/>
    <property type="match status" value="1"/>
</dbReference>
<evidence type="ECO:0008006" key="3">
    <source>
        <dbReference type="Google" id="ProtNLM"/>
    </source>
</evidence>
<dbReference type="Proteomes" id="UP000029643">
    <property type="component" value="Unassembled WGS sequence"/>
</dbReference>